<comment type="subunit">
    <text evidence="1">Homodimer.</text>
</comment>
<sequence>MAKTLIPKRLCSSSFAPYGDVIEAKGSTKKTTINHGQTVRYDDLARPDLTDQNGWPVFSIFRSEATHLPLQILFMERHPLGSQTFMPLSEFSYLVAVAPSGELDTNAIELFLAEPGQGVNYHKGTWHHYCLALNSGSEFLVLDRGGNGHNCDEVKIKDGPLLKLKDGT</sequence>
<dbReference type="CDD" id="cd20298">
    <property type="entry name" value="cupin_UAH"/>
    <property type="match status" value="1"/>
</dbReference>
<dbReference type="InterPro" id="IPR011051">
    <property type="entry name" value="RmlC_Cupin_sf"/>
</dbReference>
<evidence type="ECO:0000256" key="2">
    <source>
        <dbReference type="ARBA" id="ARBA00022631"/>
    </source>
</evidence>
<dbReference type="PANTHER" id="PTHR21221">
    <property type="entry name" value="UREIDOGLYCOLATE HYDROLASE"/>
    <property type="match status" value="1"/>
</dbReference>
<protein>
    <submittedName>
        <fullName evidence="5">Ureidoglycolate lyase</fullName>
        <ecNumber evidence="5">4.3.2.3</ecNumber>
    </submittedName>
</protein>
<dbReference type="InterPro" id="IPR047233">
    <property type="entry name" value="UAH_cupin"/>
</dbReference>
<dbReference type="GO" id="GO:0000256">
    <property type="term" value="P:allantoin catabolic process"/>
    <property type="evidence" value="ECO:0007669"/>
    <property type="project" value="InterPro"/>
</dbReference>
<dbReference type="Pfam" id="PF04115">
    <property type="entry name" value="Ureidogly_lyase"/>
    <property type="match status" value="1"/>
</dbReference>
<dbReference type="GO" id="GO:0006144">
    <property type="term" value="P:purine nucleobase metabolic process"/>
    <property type="evidence" value="ECO:0007669"/>
    <property type="project" value="UniProtKB-KW"/>
</dbReference>
<proteinExistence type="predicted"/>
<evidence type="ECO:0000313" key="6">
    <source>
        <dbReference type="Proteomes" id="UP000316199"/>
    </source>
</evidence>
<gene>
    <name evidence="5" type="ORF">EVA68_05550</name>
</gene>
<dbReference type="GO" id="GO:0004848">
    <property type="term" value="F:ureidoglycolate hydrolase activity"/>
    <property type="evidence" value="ECO:0007669"/>
    <property type="project" value="InterPro"/>
</dbReference>
<evidence type="ECO:0000256" key="3">
    <source>
        <dbReference type="ARBA" id="ARBA00023239"/>
    </source>
</evidence>
<dbReference type="PIRSF" id="PIRSF017306">
    <property type="entry name" value="Ureidogly_hydro"/>
    <property type="match status" value="1"/>
</dbReference>
<evidence type="ECO:0000313" key="5">
    <source>
        <dbReference type="EMBL" id="RZO75980.1"/>
    </source>
</evidence>
<comment type="catalytic activity">
    <reaction evidence="4">
        <text>(S)-ureidoglycolate = urea + glyoxylate</text>
        <dbReference type="Rhea" id="RHEA:11304"/>
        <dbReference type="ChEBI" id="CHEBI:16199"/>
        <dbReference type="ChEBI" id="CHEBI:36655"/>
        <dbReference type="ChEBI" id="CHEBI:57296"/>
        <dbReference type="EC" id="4.3.2.3"/>
    </reaction>
</comment>
<dbReference type="EC" id="4.3.2.3" evidence="5"/>
<dbReference type="PANTHER" id="PTHR21221:SF1">
    <property type="entry name" value="UREIDOGLYCOLATE LYASE"/>
    <property type="match status" value="1"/>
</dbReference>
<keyword evidence="3 5" id="KW-0456">Lyase</keyword>
<organism evidence="5 6">
    <name type="scientific">OM182 bacterium</name>
    <dbReference type="NCBI Taxonomy" id="2510334"/>
    <lineage>
        <taxon>Bacteria</taxon>
        <taxon>Pseudomonadati</taxon>
        <taxon>Pseudomonadota</taxon>
        <taxon>Gammaproteobacteria</taxon>
        <taxon>OMG group</taxon>
        <taxon>OM182 clade</taxon>
    </lineage>
</organism>
<keyword evidence="2" id="KW-0659">Purine metabolism</keyword>
<dbReference type="Gene3D" id="2.60.120.480">
    <property type="entry name" value="Ureidoglycolate hydrolase"/>
    <property type="match status" value="1"/>
</dbReference>
<accession>A0A520S0I3</accession>
<reference evidence="5 6" key="1">
    <citation type="submission" date="2019-02" db="EMBL/GenBank/DDBJ databases">
        <title>Prokaryotic population dynamics and viral predation in marine succession experiment using metagenomics: the confinement effect.</title>
        <authorList>
            <person name="Haro-Moreno J.M."/>
            <person name="Rodriguez-Valera F."/>
            <person name="Lopez-Perez M."/>
        </authorList>
    </citation>
    <scope>NUCLEOTIDE SEQUENCE [LARGE SCALE GENOMIC DNA]</scope>
    <source>
        <strain evidence="5">MED-G157</strain>
    </source>
</reference>
<comment type="caution">
    <text evidence="5">The sequence shown here is derived from an EMBL/GenBank/DDBJ whole genome shotgun (WGS) entry which is preliminary data.</text>
</comment>
<dbReference type="NCBIfam" id="NF009932">
    <property type="entry name" value="PRK13395.1"/>
    <property type="match status" value="1"/>
</dbReference>
<evidence type="ECO:0000256" key="1">
    <source>
        <dbReference type="ARBA" id="ARBA00011738"/>
    </source>
</evidence>
<dbReference type="EMBL" id="SHAG01000020">
    <property type="protein sequence ID" value="RZO75980.1"/>
    <property type="molecule type" value="Genomic_DNA"/>
</dbReference>
<name>A0A520S0I3_9GAMM</name>
<dbReference type="InterPro" id="IPR007247">
    <property type="entry name" value="Ureidogly_lyase"/>
</dbReference>
<dbReference type="Proteomes" id="UP000316199">
    <property type="component" value="Unassembled WGS sequence"/>
</dbReference>
<evidence type="ECO:0000256" key="4">
    <source>
        <dbReference type="ARBA" id="ARBA00047684"/>
    </source>
</evidence>
<dbReference type="AlphaFoldDB" id="A0A520S0I3"/>
<dbReference type="GO" id="GO:0050385">
    <property type="term" value="F:ureidoglycolate lyase activity"/>
    <property type="evidence" value="ECO:0007669"/>
    <property type="project" value="UniProtKB-EC"/>
</dbReference>
<dbReference type="InterPro" id="IPR024060">
    <property type="entry name" value="Ureidoglycolate_lyase_dom_sf"/>
</dbReference>
<dbReference type="SUPFAM" id="SSF51182">
    <property type="entry name" value="RmlC-like cupins"/>
    <property type="match status" value="1"/>
</dbReference>